<evidence type="ECO:0000259" key="8">
    <source>
        <dbReference type="Pfam" id="PF06271"/>
    </source>
</evidence>
<comment type="caution">
    <text evidence="9">The sequence shown here is derived from an EMBL/GenBank/DDBJ whole genome shotgun (WGS) entry which is preliminary data.</text>
</comment>
<evidence type="ECO:0000256" key="1">
    <source>
        <dbReference type="ARBA" id="ARBA00004651"/>
    </source>
</evidence>
<evidence type="ECO:0000313" key="9">
    <source>
        <dbReference type="EMBL" id="TKR22878.1"/>
    </source>
</evidence>
<keyword evidence="3 7" id="KW-0812">Transmembrane</keyword>
<dbReference type="PANTHER" id="PTHR36115:SF6">
    <property type="entry name" value="PROLINE-RICH ANTIGEN HOMOLOG"/>
    <property type="match status" value="1"/>
</dbReference>
<keyword evidence="2" id="KW-1003">Cell membrane</keyword>
<evidence type="ECO:0000256" key="6">
    <source>
        <dbReference type="SAM" id="MobiDB-lite"/>
    </source>
</evidence>
<feature type="compositionally biased region" description="Basic and acidic residues" evidence="6">
    <location>
        <begin position="181"/>
        <end position="190"/>
    </location>
</feature>
<dbReference type="InterPro" id="IPR010432">
    <property type="entry name" value="RDD"/>
</dbReference>
<evidence type="ECO:0000256" key="5">
    <source>
        <dbReference type="ARBA" id="ARBA00023136"/>
    </source>
</evidence>
<protein>
    <submittedName>
        <fullName evidence="9">RDD family protein</fullName>
    </submittedName>
</protein>
<dbReference type="InterPro" id="IPR051791">
    <property type="entry name" value="Pra-immunoreactive"/>
</dbReference>
<comment type="subcellular location">
    <subcellularLocation>
        <location evidence="1">Cell membrane</location>
        <topology evidence="1">Multi-pass membrane protein</topology>
    </subcellularLocation>
</comment>
<evidence type="ECO:0000256" key="2">
    <source>
        <dbReference type="ARBA" id="ARBA00022475"/>
    </source>
</evidence>
<organism evidence="9 10">
    <name type="scientific">Cellulomonas hominis</name>
    <dbReference type="NCBI Taxonomy" id="156981"/>
    <lineage>
        <taxon>Bacteria</taxon>
        <taxon>Bacillati</taxon>
        <taxon>Actinomycetota</taxon>
        <taxon>Actinomycetes</taxon>
        <taxon>Micrococcales</taxon>
        <taxon>Cellulomonadaceae</taxon>
        <taxon>Cellulomonas</taxon>
    </lineage>
</organism>
<evidence type="ECO:0000256" key="3">
    <source>
        <dbReference type="ARBA" id="ARBA00022692"/>
    </source>
</evidence>
<dbReference type="GO" id="GO:0005886">
    <property type="term" value="C:plasma membrane"/>
    <property type="evidence" value="ECO:0007669"/>
    <property type="project" value="UniProtKB-SubCell"/>
</dbReference>
<dbReference type="AlphaFoldDB" id="A0A7Z8NQ16"/>
<dbReference type="Proteomes" id="UP000308121">
    <property type="component" value="Unassembled WGS sequence"/>
</dbReference>
<sequence>MSTPVGPTAAGAAVCAACGAVLEPGAAFCGSCGARVLAAGAGAAPAVWSLGADVDDAVAPVWRRLVALLVDQALAVLVGGAGLLAVLPTLRAERTDGSLGALLVPGLLLLLLAAGQWFAEAFGGRTAGGALLGTRTVSARTGRAPGLWAVLVRSVVQAAGVLLGGIGVYVVAGSGAWDEGPEQRGWHDKAAGTLVLRARAPRRDDPDPAPPAAAAPAPDAGRTAPT</sequence>
<dbReference type="Pfam" id="PF06271">
    <property type="entry name" value="RDD"/>
    <property type="match status" value="1"/>
</dbReference>
<accession>A0A7Z8NQ16</accession>
<keyword evidence="5 7" id="KW-0472">Membrane</keyword>
<feature type="transmembrane region" description="Helical" evidence="7">
    <location>
        <begin position="155"/>
        <end position="177"/>
    </location>
</feature>
<dbReference type="EMBL" id="SZYE01000130">
    <property type="protein sequence ID" value="TKR22878.1"/>
    <property type="molecule type" value="Genomic_DNA"/>
</dbReference>
<feature type="region of interest" description="Disordered" evidence="6">
    <location>
        <begin position="181"/>
        <end position="226"/>
    </location>
</feature>
<feature type="domain" description="RDD" evidence="8">
    <location>
        <begin position="58"/>
        <end position="192"/>
    </location>
</feature>
<feature type="transmembrane region" description="Helical" evidence="7">
    <location>
        <begin position="62"/>
        <end position="87"/>
    </location>
</feature>
<evidence type="ECO:0000256" key="4">
    <source>
        <dbReference type="ARBA" id="ARBA00022989"/>
    </source>
</evidence>
<gene>
    <name evidence="9" type="ORF">FA014_14085</name>
</gene>
<feature type="non-terminal residue" evidence="9">
    <location>
        <position position="226"/>
    </location>
</feature>
<reference evidence="9 10" key="1">
    <citation type="submission" date="2019-05" db="EMBL/GenBank/DDBJ databases">
        <title>Genome sequence of Cellulomonas hominis strain CS1.</title>
        <authorList>
            <person name="Belmont J."/>
            <person name="Maclea K.S."/>
        </authorList>
    </citation>
    <scope>NUCLEOTIDE SEQUENCE [LARGE SCALE GENOMIC DNA]</scope>
    <source>
        <strain evidence="9 10">CS1</strain>
    </source>
</reference>
<feature type="transmembrane region" description="Helical" evidence="7">
    <location>
        <begin position="99"/>
        <end position="119"/>
    </location>
</feature>
<evidence type="ECO:0000313" key="10">
    <source>
        <dbReference type="Proteomes" id="UP000308121"/>
    </source>
</evidence>
<name>A0A7Z8NQ16_9CELL</name>
<dbReference type="RefSeq" id="WP_195969296.1">
    <property type="nucleotide sequence ID" value="NZ_SZYE01000130.1"/>
</dbReference>
<evidence type="ECO:0000256" key="7">
    <source>
        <dbReference type="SAM" id="Phobius"/>
    </source>
</evidence>
<proteinExistence type="predicted"/>
<dbReference type="PANTHER" id="PTHR36115">
    <property type="entry name" value="PROLINE-RICH ANTIGEN HOMOLOG-RELATED"/>
    <property type="match status" value="1"/>
</dbReference>
<keyword evidence="4 7" id="KW-1133">Transmembrane helix</keyword>